<dbReference type="Gene3D" id="3.30.565.10">
    <property type="entry name" value="Histidine kinase-like ATPase, C-terminal domain"/>
    <property type="match status" value="1"/>
</dbReference>
<dbReference type="InterPro" id="IPR058210">
    <property type="entry name" value="SACS/Nov_dom"/>
</dbReference>
<organism evidence="3 4">
    <name type="scientific">Polarella glacialis</name>
    <name type="common">Dinoflagellate</name>
    <dbReference type="NCBI Taxonomy" id="89957"/>
    <lineage>
        <taxon>Eukaryota</taxon>
        <taxon>Sar</taxon>
        <taxon>Alveolata</taxon>
        <taxon>Dinophyceae</taxon>
        <taxon>Suessiales</taxon>
        <taxon>Suessiaceae</taxon>
        <taxon>Polarella</taxon>
    </lineage>
</organism>
<dbReference type="AlphaFoldDB" id="A0A813LT65"/>
<gene>
    <name evidence="3" type="ORF">PGLA2088_LOCUS51087</name>
</gene>
<proteinExistence type="predicted"/>
<dbReference type="Pfam" id="PF25794">
    <property type="entry name" value="SACS"/>
    <property type="match status" value="1"/>
</dbReference>
<sequence>MATEWHVSTAEQEQAARGQGKGRCIWFDADVEQERQLQAPKFDVRALGRTPLHWLCARDSPADKQQEENGWAGWELLARKGPSSRPAALARWLHARWPAALLVHDAEGLTPLNYLTEPLLPLALTGALQALSSSEGPGEYFCPLAPHAAALLTPLLEVGAGGAWECAVAEWKYSLQEDILARIQVLRQAKQGDFQERLAKLESELGRVVHSSHNNSNNSNNRSDVEKCWNLPANNVAQTIGNNTSQEAPGCCDAHGGSQAAGAERNNNNNNNSALADSAAVHSKEEAKALVAQIRRLRLVDLDLQATSPEVLHGAMQMQQALARAVDRLAVDLYELESHFVYELVQNADDNRYAESTEQPRLNLALLSEEGHEYFLSTNNEIGLRPEDVVAICDVNASSKLGQQGFTGQKGIGWKSCFQVSDCPHMLSGPFTFKFDIAGPLGKLGYVTPTWLDALELAGLPQAVRDAHEAGGTVIYLPLRPGAASGVSAALRHLEEHHVCLLFMRRLCCLGIEYDGRKATYELEQTSAAERSLLIRGRASGSSERRRFLVQQQEVQLTTGPGTLSLAFSVRQKPGADGKEEELQNVVSDEKGSGEEVREMQEAVYCGLPVRRVGFCFAINGPFDLVASRADVHEGSVANRLLCEAVAGAFAAALAAHGAELGPRALGLIGQGAACVALEGGGLREPGHCLLRPAAGSAAAEASLLVPAELLLKACNKQFAANAQAGQVSGFSPSRALGLEELGLEHWLQILKFRDSEWPEGLTGAFAADLGFFRVLFAYFGELVHTAEEPGLVLEELWNLELFPSRPQGLGRSSLMRLC</sequence>
<evidence type="ECO:0000313" key="3">
    <source>
        <dbReference type="EMBL" id="CAE8742716.1"/>
    </source>
</evidence>
<dbReference type="PANTHER" id="PTHR32387:SF0">
    <property type="entry name" value="PROTEIN NO VEIN"/>
    <property type="match status" value="1"/>
</dbReference>
<feature type="non-terminal residue" evidence="3">
    <location>
        <position position="1"/>
    </location>
</feature>
<dbReference type="SUPFAM" id="SSF55874">
    <property type="entry name" value="ATPase domain of HSP90 chaperone/DNA topoisomerase II/histidine kinase"/>
    <property type="match status" value="1"/>
</dbReference>
<reference evidence="3" key="1">
    <citation type="submission" date="2021-02" db="EMBL/GenBank/DDBJ databases">
        <authorList>
            <person name="Dougan E. K."/>
            <person name="Rhodes N."/>
            <person name="Thang M."/>
            <person name="Chan C."/>
        </authorList>
    </citation>
    <scope>NUCLEOTIDE SEQUENCE</scope>
</reference>
<dbReference type="EMBL" id="CAJNNW010037536">
    <property type="protein sequence ID" value="CAE8742716.1"/>
    <property type="molecule type" value="Genomic_DNA"/>
</dbReference>
<dbReference type="NCBIfam" id="NF047352">
    <property type="entry name" value="P_loop_sacsin"/>
    <property type="match status" value="1"/>
</dbReference>
<dbReference type="Proteomes" id="UP000626109">
    <property type="component" value="Unassembled WGS sequence"/>
</dbReference>
<evidence type="ECO:0000313" key="4">
    <source>
        <dbReference type="Proteomes" id="UP000626109"/>
    </source>
</evidence>
<feature type="compositionally biased region" description="Low complexity" evidence="1">
    <location>
        <begin position="260"/>
        <end position="280"/>
    </location>
</feature>
<dbReference type="PANTHER" id="PTHR32387">
    <property type="entry name" value="WU:FJ29H11"/>
    <property type="match status" value="1"/>
</dbReference>
<feature type="domain" description="Sacsin/Nov" evidence="2">
    <location>
        <begin position="333"/>
        <end position="431"/>
    </location>
</feature>
<accession>A0A813LT65</accession>
<dbReference type="InterPro" id="IPR036890">
    <property type="entry name" value="HATPase_C_sf"/>
</dbReference>
<dbReference type="InterPro" id="IPR052957">
    <property type="entry name" value="Auxin_embryo_med"/>
</dbReference>
<protein>
    <recommendedName>
        <fullName evidence="2">Sacsin/Nov domain-containing protein</fullName>
    </recommendedName>
</protein>
<comment type="caution">
    <text evidence="3">The sequence shown here is derived from an EMBL/GenBank/DDBJ whole genome shotgun (WGS) entry which is preliminary data.</text>
</comment>
<evidence type="ECO:0000256" key="1">
    <source>
        <dbReference type="SAM" id="MobiDB-lite"/>
    </source>
</evidence>
<name>A0A813LT65_POLGL</name>
<feature type="region of interest" description="Disordered" evidence="1">
    <location>
        <begin position="256"/>
        <end position="280"/>
    </location>
</feature>
<evidence type="ECO:0000259" key="2">
    <source>
        <dbReference type="Pfam" id="PF25794"/>
    </source>
</evidence>